<dbReference type="EMBL" id="UINC01001257">
    <property type="protein sequence ID" value="SUZ75740.1"/>
    <property type="molecule type" value="Genomic_DNA"/>
</dbReference>
<evidence type="ECO:0008006" key="2">
    <source>
        <dbReference type="Google" id="ProtNLM"/>
    </source>
</evidence>
<gene>
    <name evidence="1" type="ORF">METZ01_LOCUS28594</name>
</gene>
<protein>
    <recommendedName>
        <fullName evidence="2">SMP-30/Gluconolactonase/LRE-like region domain-containing protein</fullName>
    </recommendedName>
</protein>
<organism evidence="1">
    <name type="scientific">marine metagenome</name>
    <dbReference type="NCBI Taxonomy" id="408172"/>
    <lineage>
        <taxon>unclassified sequences</taxon>
        <taxon>metagenomes</taxon>
        <taxon>ecological metagenomes</taxon>
    </lineage>
</organism>
<reference evidence="1" key="1">
    <citation type="submission" date="2018-05" db="EMBL/GenBank/DDBJ databases">
        <authorList>
            <person name="Lanie J.A."/>
            <person name="Ng W.-L."/>
            <person name="Kazmierczak K.M."/>
            <person name="Andrzejewski T.M."/>
            <person name="Davidsen T.M."/>
            <person name="Wayne K.J."/>
            <person name="Tettelin H."/>
            <person name="Glass J.I."/>
            <person name="Rusch D."/>
            <person name="Podicherti R."/>
            <person name="Tsui H.-C.T."/>
            <person name="Winkler M.E."/>
        </authorList>
    </citation>
    <scope>NUCLEOTIDE SEQUENCE</scope>
</reference>
<dbReference type="SUPFAM" id="SSF63825">
    <property type="entry name" value="YWTD domain"/>
    <property type="match status" value="1"/>
</dbReference>
<dbReference type="AlphaFoldDB" id="A0A381Q9M9"/>
<proteinExistence type="predicted"/>
<name>A0A381Q9M9_9ZZZZ</name>
<evidence type="ECO:0000313" key="1">
    <source>
        <dbReference type="EMBL" id="SUZ75740.1"/>
    </source>
</evidence>
<sequence length="283" mass="32284">MTHPSLLVTTSTAVLLVEGNGPKTIHTGCGIYFGLTWDRDFIYILCRNNLGHGKVRRIFGYTVTIEILDKNFRQVDSVRCPSIHDPHQAIARDGCIYVANTGKDRIEIYNNNRFSSINWTGEQKDVHHINTIGFDESFFYVLENNKQQRSTVKVFDFNWQPVQDVSVGLGAHNIFRQDQMLYICSSLDRAMIRYDLRSKEITEFSLLGGEWLPRGLAKGNDRFYIGLSAEGTRQERHGRMPGKLIRTNEDFEIIDTVELDGAGQVNEVRLISELDGAHNKVPF</sequence>
<accession>A0A381Q9M9</accession>